<dbReference type="Pfam" id="PF04892">
    <property type="entry name" value="VanZ"/>
    <property type="match status" value="1"/>
</dbReference>
<keyword evidence="1" id="KW-0812">Transmembrane</keyword>
<evidence type="ECO:0000313" key="4">
    <source>
        <dbReference type="Proteomes" id="UP000532440"/>
    </source>
</evidence>
<dbReference type="RefSeq" id="WP_183968086.1">
    <property type="nucleotide sequence ID" value="NZ_BAABEW010000022.1"/>
</dbReference>
<dbReference type="InterPro" id="IPR006976">
    <property type="entry name" value="VanZ-like"/>
</dbReference>
<gene>
    <name evidence="3" type="ORF">HNQ70_002518</name>
</gene>
<keyword evidence="1" id="KW-1133">Transmembrane helix</keyword>
<protein>
    <submittedName>
        <fullName evidence="3">VanZ family protein</fullName>
    </submittedName>
</protein>
<evidence type="ECO:0000313" key="3">
    <source>
        <dbReference type="EMBL" id="MBB5272495.1"/>
    </source>
</evidence>
<proteinExistence type="predicted"/>
<feature type="transmembrane region" description="Helical" evidence="1">
    <location>
        <begin position="118"/>
        <end position="138"/>
    </location>
</feature>
<sequence length="392" mass="41480">MPVEPSNRHSRIPEVLLGAYLLALVYGTLYPWTGWRAIGQPALGFLLEPWPRWWTWLDVLVNVAVYVPLGAFGVPLLRRKMRLPAALLAAVALASATSLGLEGLQSFMPGRVASRLDWVANTGGALAGALVAAALAPLPVWQRMRWQRASLHGIAGASGLALLASWLAIQLPPQRVPFGNGDFVEPLVTALGLALGPLLAAIDPALAGDAGAWIAQEATGLRLDIDHIVLVEACGTAAAVAAIGLLVREIYPARAPRGLITAGLVLSAAAARSASAELLLGPGQAFAWLSAGAQGGLVTGVVLLAILASGRRRARLRWAIAAIALTALLTSVFPEDPYHASMLQRWDRGAWRNFDGLLEGTALVWPFAAILWCALRLRALQRAANSFHRGDP</sequence>
<feature type="transmembrane region" description="Helical" evidence="1">
    <location>
        <begin position="354"/>
        <end position="375"/>
    </location>
</feature>
<name>A0A7W8HI73_9BURK</name>
<evidence type="ECO:0000259" key="2">
    <source>
        <dbReference type="Pfam" id="PF04892"/>
    </source>
</evidence>
<feature type="transmembrane region" description="Helical" evidence="1">
    <location>
        <begin position="12"/>
        <end position="33"/>
    </location>
</feature>
<dbReference type="Proteomes" id="UP000532440">
    <property type="component" value="Unassembled WGS sequence"/>
</dbReference>
<feature type="transmembrane region" description="Helical" evidence="1">
    <location>
        <begin position="286"/>
        <end position="309"/>
    </location>
</feature>
<feature type="transmembrane region" description="Helical" evidence="1">
    <location>
        <begin position="86"/>
        <end position="106"/>
    </location>
</feature>
<reference evidence="3 4" key="1">
    <citation type="submission" date="2020-08" db="EMBL/GenBank/DDBJ databases">
        <title>Genomic Encyclopedia of Type Strains, Phase IV (KMG-IV): sequencing the most valuable type-strain genomes for metagenomic binning, comparative biology and taxonomic classification.</title>
        <authorList>
            <person name="Goeker M."/>
        </authorList>
    </citation>
    <scope>NUCLEOTIDE SEQUENCE [LARGE SCALE GENOMIC DNA]</scope>
    <source>
        <strain evidence="3 4">DSM 29781</strain>
    </source>
</reference>
<feature type="transmembrane region" description="Helical" evidence="1">
    <location>
        <begin position="316"/>
        <end position="334"/>
    </location>
</feature>
<keyword evidence="4" id="KW-1185">Reference proteome</keyword>
<accession>A0A7W8HI73</accession>
<dbReference type="AlphaFoldDB" id="A0A7W8HI73"/>
<evidence type="ECO:0000256" key="1">
    <source>
        <dbReference type="SAM" id="Phobius"/>
    </source>
</evidence>
<feature type="domain" description="VanZ-like" evidence="2">
    <location>
        <begin position="20"/>
        <end position="133"/>
    </location>
</feature>
<dbReference type="EMBL" id="JACHGB010000005">
    <property type="protein sequence ID" value="MBB5272495.1"/>
    <property type="molecule type" value="Genomic_DNA"/>
</dbReference>
<organism evidence="3 4">
    <name type="scientific">Quisquiliibacterium transsilvanicum</name>
    <dbReference type="NCBI Taxonomy" id="1549638"/>
    <lineage>
        <taxon>Bacteria</taxon>
        <taxon>Pseudomonadati</taxon>
        <taxon>Pseudomonadota</taxon>
        <taxon>Betaproteobacteria</taxon>
        <taxon>Burkholderiales</taxon>
        <taxon>Burkholderiaceae</taxon>
        <taxon>Quisquiliibacterium</taxon>
    </lineage>
</organism>
<keyword evidence="1" id="KW-0472">Membrane</keyword>
<comment type="caution">
    <text evidence="3">The sequence shown here is derived from an EMBL/GenBank/DDBJ whole genome shotgun (WGS) entry which is preliminary data.</text>
</comment>
<feature type="transmembrane region" description="Helical" evidence="1">
    <location>
        <begin position="228"/>
        <end position="247"/>
    </location>
</feature>
<feature type="transmembrane region" description="Helical" evidence="1">
    <location>
        <begin position="150"/>
        <end position="169"/>
    </location>
</feature>
<feature type="transmembrane region" description="Helical" evidence="1">
    <location>
        <begin position="53"/>
        <end position="74"/>
    </location>
</feature>